<dbReference type="PANTHER" id="PTHR39560">
    <property type="entry name" value="PROTEIN ADENYLYLTRANSFERASE FIC-RELATED"/>
    <property type="match status" value="1"/>
</dbReference>
<protein>
    <recommendedName>
        <fullName evidence="5">protein adenylyltransferase</fullName>
        <ecNumber evidence="5">2.7.7.108</ecNumber>
    </recommendedName>
</protein>
<evidence type="ECO:0000256" key="1">
    <source>
        <dbReference type="ARBA" id="ARBA00022679"/>
    </source>
</evidence>
<dbReference type="GO" id="GO:0005524">
    <property type="term" value="F:ATP binding"/>
    <property type="evidence" value="ECO:0007669"/>
    <property type="project" value="UniProtKB-KW"/>
</dbReference>
<evidence type="ECO:0000256" key="2">
    <source>
        <dbReference type="ARBA" id="ARBA00022695"/>
    </source>
</evidence>
<dbReference type="GO" id="GO:0070733">
    <property type="term" value="F:AMPylase activity"/>
    <property type="evidence" value="ECO:0007669"/>
    <property type="project" value="UniProtKB-EC"/>
</dbReference>
<dbReference type="Pfam" id="PF02661">
    <property type="entry name" value="Fic"/>
    <property type="match status" value="1"/>
</dbReference>
<sequence>MSEKDMEEKEGLYIPRRLIELKNHPIEGNFDLEHLCKINQYLFQDLPKLGGKYERFYKPGQYRTELLPWKTWMKHRPIPGTSKISNIVYSNMDKIIINETQAFLKKNIDINKMKKMQVKTFVKKMTEIYSKLDYLHPFRDGNSRTIREFTRELALKAGFKMNWEKSNLNQHTRNELYIARDLAVNKIAHDRAFSMELKYDIEMYMKPFKDCKKLEEILAENIEKIKVRKQKIVMKFPDKDKSNNRNIGR</sequence>
<evidence type="ECO:0000313" key="10">
    <source>
        <dbReference type="Proteomes" id="UP000284662"/>
    </source>
</evidence>
<name>A0A411ZKV0_9FIRM</name>
<evidence type="ECO:0000256" key="4">
    <source>
        <dbReference type="ARBA" id="ARBA00022840"/>
    </source>
</evidence>
<evidence type="ECO:0000256" key="7">
    <source>
        <dbReference type="ARBA" id="ARBA00048696"/>
    </source>
</evidence>
<dbReference type="GO" id="GO:0051302">
    <property type="term" value="P:regulation of cell division"/>
    <property type="evidence" value="ECO:0007669"/>
    <property type="project" value="TreeGrafter"/>
</dbReference>
<organism evidence="9 10">
    <name type="scientific">Megamonas rupellensis</name>
    <dbReference type="NCBI Taxonomy" id="491921"/>
    <lineage>
        <taxon>Bacteria</taxon>
        <taxon>Bacillati</taxon>
        <taxon>Bacillota</taxon>
        <taxon>Negativicutes</taxon>
        <taxon>Selenomonadales</taxon>
        <taxon>Selenomonadaceae</taxon>
        <taxon>Megamonas</taxon>
    </lineage>
</organism>
<evidence type="ECO:0000313" key="9">
    <source>
        <dbReference type="EMBL" id="RGQ03466.1"/>
    </source>
</evidence>
<reference evidence="9 10" key="1">
    <citation type="submission" date="2018-08" db="EMBL/GenBank/DDBJ databases">
        <title>A genome reference for cultivated species of the human gut microbiota.</title>
        <authorList>
            <person name="Zou Y."/>
            <person name="Xue W."/>
            <person name="Luo G."/>
        </authorList>
    </citation>
    <scope>NUCLEOTIDE SEQUENCE [LARGE SCALE GENOMIC DNA]</scope>
    <source>
        <strain evidence="9 10">AF29-2</strain>
    </source>
</reference>
<dbReference type="SUPFAM" id="SSF140931">
    <property type="entry name" value="Fic-like"/>
    <property type="match status" value="1"/>
</dbReference>
<dbReference type="EMBL" id="QRST01000022">
    <property type="protein sequence ID" value="RGQ03466.1"/>
    <property type="molecule type" value="Genomic_DNA"/>
</dbReference>
<feature type="domain" description="Fido" evidence="8">
    <location>
        <begin position="30"/>
        <end position="199"/>
    </location>
</feature>
<accession>A0A411ZKV0</accession>
<dbReference type="Gene3D" id="1.10.3290.10">
    <property type="entry name" value="Fido-like domain"/>
    <property type="match status" value="1"/>
</dbReference>
<evidence type="ECO:0000256" key="5">
    <source>
        <dbReference type="ARBA" id="ARBA00034531"/>
    </source>
</evidence>
<proteinExistence type="predicted"/>
<dbReference type="EC" id="2.7.7.108" evidence="5"/>
<evidence type="ECO:0000256" key="6">
    <source>
        <dbReference type="ARBA" id="ARBA00047939"/>
    </source>
</evidence>
<comment type="catalytic activity">
    <reaction evidence="6">
        <text>L-threonyl-[protein] + ATP = 3-O-(5'-adenylyl)-L-threonyl-[protein] + diphosphate</text>
        <dbReference type="Rhea" id="RHEA:54292"/>
        <dbReference type="Rhea" id="RHEA-COMP:11060"/>
        <dbReference type="Rhea" id="RHEA-COMP:13847"/>
        <dbReference type="ChEBI" id="CHEBI:30013"/>
        <dbReference type="ChEBI" id="CHEBI:30616"/>
        <dbReference type="ChEBI" id="CHEBI:33019"/>
        <dbReference type="ChEBI" id="CHEBI:138113"/>
        <dbReference type="EC" id="2.7.7.108"/>
    </reaction>
</comment>
<dbReference type="AlphaFoldDB" id="A0A411ZKV0"/>
<keyword evidence="3" id="KW-0547">Nucleotide-binding</keyword>
<dbReference type="InterPro" id="IPR036597">
    <property type="entry name" value="Fido-like_dom_sf"/>
</dbReference>
<evidence type="ECO:0000259" key="8">
    <source>
        <dbReference type="PROSITE" id="PS51459"/>
    </source>
</evidence>
<dbReference type="PANTHER" id="PTHR39560:SF1">
    <property type="entry name" value="PROTEIN ADENYLYLTRANSFERASE FIC-RELATED"/>
    <property type="match status" value="1"/>
</dbReference>
<comment type="caution">
    <text evidence="9">The sequence shown here is derived from an EMBL/GenBank/DDBJ whole genome shotgun (WGS) entry which is preliminary data.</text>
</comment>
<dbReference type="InterPro" id="IPR003812">
    <property type="entry name" value="Fido"/>
</dbReference>
<evidence type="ECO:0000256" key="3">
    <source>
        <dbReference type="ARBA" id="ARBA00022741"/>
    </source>
</evidence>
<keyword evidence="4" id="KW-0067">ATP-binding</keyword>
<keyword evidence="2" id="KW-0548">Nucleotidyltransferase</keyword>
<keyword evidence="1" id="KW-0808">Transferase</keyword>
<dbReference type="Proteomes" id="UP000284662">
    <property type="component" value="Unassembled WGS sequence"/>
</dbReference>
<dbReference type="PROSITE" id="PS51459">
    <property type="entry name" value="FIDO"/>
    <property type="match status" value="1"/>
</dbReference>
<dbReference type="RefSeq" id="WP_117976993.1">
    <property type="nucleotide sequence ID" value="NZ_QRST01000022.1"/>
</dbReference>
<comment type="catalytic activity">
    <reaction evidence="7">
        <text>L-tyrosyl-[protein] + ATP = O-(5'-adenylyl)-L-tyrosyl-[protein] + diphosphate</text>
        <dbReference type="Rhea" id="RHEA:54288"/>
        <dbReference type="Rhea" id="RHEA-COMP:10136"/>
        <dbReference type="Rhea" id="RHEA-COMP:13846"/>
        <dbReference type="ChEBI" id="CHEBI:30616"/>
        <dbReference type="ChEBI" id="CHEBI:33019"/>
        <dbReference type="ChEBI" id="CHEBI:46858"/>
        <dbReference type="ChEBI" id="CHEBI:83624"/>
        <dbReference type="EC" id="2.7.7.108"/>
    </reaction>
</comment>
<gene>
    <name evidence="9" type="ORF">DWZ11_09650</name>
</gene>